<dbReference type="OrthoDB" id="5400577at2759"/>
<keyword evidence="3" id="KW-1185">Reference proteome</keyword>
<proteinExistence type="predicted"/>
<organism evidence="2 3">
    <name type="scientific">Neosartorya fischeri (strain ATCC 1020 / DSM 3700 / CBS 544.65 / FGSC A1164 / JCM 1740 / NRRL 181 / WB 181)</name>
    <name type="common">Aspergillus fischerianus</name>
    <dbReference type="NCBI Taxonomy" id="331117"/>
    <lineage>
        <taxon>Eukaryota</taxon>
        <taxon>Fungi</taxon>
        <taxon>Dikarya</taxon>
        <taxon>Ascomycota</taxon>
        <taxon>Pezizomycotina</taxon>
        <taxon>Eurotiomycetes</taxon>
        <taxon>Eurotiomycetidae</taxon>
        <taxon>Eurotiales</taxon>
        <taxon>Aspergillaceae</taxon>
        <taxon>Aspergillus</taxon>
        <taxon>Aspergillus subgen. Fumigati</taxon>
    </lineage>
</organism>
<evidence type="ECO:0000313" key="3">
    <source>
        <dbReference type="Proteomes" id="UP000006702"/>
    </source>
</evidence>
<name>A1DN54_NEOFI</name>
<feature type="compositionally biased region" description="Basic and acidic residues" evidence="1">
    <location>
        <begin position="73"/>
        <end position="84"/>
    </location>
</feature>
<reference evidence="3" key="1">
    <citation type="journal article" date="2008" name="PLoS Genet.">
        <title>Genomic islands in the pathogenic filamentous fungus Aspergillus fumigatus.</title>
        <authorList>
            <person name="Fedorova N.D."/>
            <person name="Khaldi N."/>
            <person name="Joardar V.S."/>
            <person name="Maiti R."/>
            <person name="Amedeo P."/>
            <person name="Anderson M.J."/>
            <person name="Crabtree J."/>
            <person name="Silva J.C."/>
            <person name="Badger J.H."/>
            <person name="Albarraq A."/>
            <person name="Angiuoli S."/>
            <person name="Bussey H."/>
            <person name="Bowyer P."/>
            <person name="Cotty P.J."/>
            <person name="Dyer P.S."/>
            <person name="Egan A."/>
            <person name="Galens K."/>
            <person name="Fraser-Liggett C.M."/>
            <person name="Haas B.J."/>
            <person name="Inman J.M."/>
            <person name="Kent R."/>
            <person name="Lemieux S."/>
            <person name="Malavazi I."/>
            <person name="Orvis J."/>
            <person name="Roemer T."/>
            <person name="Ronning C.M."/>
            <person name="Sundaram J.P."/>
            <person name="Sutton G."/>
            <person name="Turner G."/>
            <person name="Venter J.C."/>
            <person name="White O.R."/>
            <person name="Whitty B.R."/>
            <person name="Youngman P."/>
            <person name="Wolfe K.H."/>
            <person name="Goldman G.H."/>
            <person name="Wortman J.R."/>
            <person name="Jiang B."/>
            <person name="Denning D.W."/>
            <person name="Nierman W.C."/>
        </authorList>
    </citation>
    <scope>NUCLEOTIDE SEQUENCE [LARGE SCALE GENOMIC DNA]</scope>
    <source>
        <strain evidence="3">ATCC 1020 / DSM 3700 / CBS 544.65 / FGSC A1164 / JCM 1740 / NRRL 181 / WB 181</strain>
    </source>
</reference>
<dbReference type="STRING" id="331117.A1DN54"/>
<dbReference type="OMA" id="WEPPIRQ"/>
<dbReference type="KEGG" id="nfi:NFIA_055740"/>
<dbReference type="HOGENOM" id="CLU_1844651_0_0_1"/>
<evidence type="ECO:0000313" key="2">
    <source>
        <dbReference type="EMBL" id="EAW16225.1"/>
    </source>
</evidence>
<evidence type="ECO:0000256" key="1">
    <source>
        <dbReference type="SAM" id="MobiDB-lite"/>
    </source>
</evidence>
<sequence>MRTFNRSIDLRNHLEEHIKRRLWPSKCSSCSYISTNQQDYWGHLHDVHHYNKAICVPSEKAHRKRPSSEIDEGCIRDRNPPKQERRPRKQQKKSLAPPHTSLKDLKIILWEPPIRQYQAMFPLPAEAAHENEECLMDLAYQAVNHCEHFN</sequence>
<dbReference type="Proteomes" id="UP000006702">
    <property type="component" value="Unassembled WGS sequence"/>
</dbReference>
<dbReference type="GeneID" id="4584637"/>
<protein>
    <submittedName>
        <fullName evidence="2">Uncharacterized protein</fullName>
    </submittedName>
</protein>
<feature type="region of interest" description="Disordered" evidence="1">
    <location>
        <begin position="58"/>
        <end position="100"/>
    </location>
</feature>
<dbReference type="EMBL" id="DS027698">
    <property type="protein sequence ID" value="EAW16225.1"/>
    <property type="molecule type" value="Genomic_DNA"/>
</dbReference>
<accession>A1DN54</accession>
<dbReference type="RefSeq" id="XP_001258122.1">
    <property type="nucleotide sequence ID" value="XM_001258121.1"/>
</dbReference>
<dbReference type="VEuPathDB" id="FungiDB:NFIA_055740"/>
<gene>
    <name evidence="2" type="ORF">NFIA_055740</name>
</gene>
<dbReference type="AlphaFoldDB" id="A1DN54"/>